<sequence length="746" mass="81680">MAKAPQQRRKPFNNDIDLFATLSLLGDKRTSEATIEAISNASGLNDKATDLSSKEYIEQLTEWVMENPNQLKKAIANSQNPEFVSRFNRFEKAINKSAPTNPATERGRWYLDRLLTASGSSRKINEPEFTLNGENVTASSKEFDTLIGKMARVSLNKTTMVYDKVSEALRINADDELLIKMSKQIARIGIPVVAGTAVASVAAGSSVALGSVAGVLAAKKVFMKSAIALGRATMIKGMPESYKSKYSKKLIDGITNATMNEVDERRIGQLFKNSSLAMLKKHQELSPAVTSKYKIKANELVEKIGQSQYAQYIKAHPRIIASVGFVIAAVSAGIGSESLERTGSWIKELALEAGHSLDETTLADVVNNIIDPTEETKSLIKNLTPESSVNEIYNSIDEHSSFSSTANAAEHHVSVTDTIEPPLSNIAESDTVKHSWSSDIKEQVEKTINTGKAPLLDSHKNLMGENSSPSVNEILNSTDSVNTPRADNVFYKKMEIPKLKGGLSELINHKFNEAGISFDNPIERQVAIEHFVGEIKNINGLRDVNTIFEKSSIEAPNFNGMDSKDVMNYVTLHDDHKNAFASNAKLAGSHNHTPEHNVNDSISNGFTGTHTQTKEEMNFNNLISDFSTSRNPSILKEIAENLRSGKATIPTFVESRGLTANQIMVAAIDGGFKSELVAAKWNSIIEFSGSEISSIKSVIKENTTAHLNVSSNGFDYAELEQKLERVAEEINSRSEPIITKSLNKPR</sequence>
<comment type="caution">
    <text evidence="2">The sequence shown here is derived from an EMBL/GenBank/DDBJ whole genome shotgun (WGS) entry which is preliminary data.</text>
</comment>
<keyword evidence="1" id="KW-0812">Transmembrane</keyword>
<gene>
    <name evidence="2" type="ORF">C9J27_05885</name>
</gene>
<dbReference type="EMBL" id="PYNF01000003">
    <property type="protein sequence ID" value="PSV00668.1"/>
    <property type="molecule type" value="Genomic_DNA"/>
</dbReference>
<dbReference type="RefSeq" id="WP_107289298.1">
    <property type="nucleotide sequence ID" value="NZ_PYNF01000003.1"/>
</dbReference>
<name>A0A2T3KLV0_9GAMM</name>
<organism evidence="2 3">
    <name type="scientific">Photobacterium kishitanii</name>
    <dbReference type="NCBI Taxonomy" id="318456"/>
    <lineage>
        <taxon>Bacteria</taxon>
        <taxon>Pseudomonadati</taxon>
        <taxon>Pseudomonadota</taxon>
        <taxon>Gammaproteobacteria</taxon>
        <taxon>Vibrionales</taxon>
        <taxon>Vibrionaceae</taxon>
        <taxon>Photobacterium</taxon>
    </lineage>
</organism>
<dbReference type="AlphaFoldDB" id="A0A2T3KLV0"/>
<evidence type="ECO:0000313" key="2">
    <source>
        <dbReference type="EMBL" id="PSV00668.1"/>
    </source>
</evidence>
<dbReference type="Proteomes" id="UP000241426">
    <property type="component" value="Unassembled WGS sequence"/>
</dbReference>
<accession>A0A2T3KLV0</accession>
<evidence type="ECO:0000256" key="1">
    <source>
        <dbReference type="SAM" id="Phobius"/>
    </source>
</evidence>
<evidence type="ECO:0000313" key="3">
    <source>
        <dbReference type="Proteomes" id="UP000241426"/>
    </source>
</evidence>
<keyword evidence="1" id="KW-0472">Membrane</keyword>
<keyword evidence="1" id="KW-1133">Transmembrane helix</keyword>
<protein>
    <submittedName>
        <fullName evidence="2">Uncharacterized protein</fullName>
    </submittedName>
</protein>
<proteinExistence type="predicted"/>
<feature type="transmembrane region" description="Helical" evidence="1">
    <location>
        <begin position="188"/>
        <end position="217"/>
    </location>
</feature>
<reference evidence="2 3" key="1">
    <citation type="submission" date="2018-01" db="EMBL/GenBank/DDBJ databases">
        <title>Whole genome sequencing of Histamine producing bacteria.</title>
        <authorList>
            <person name="Butler K."/>
        </authorList>
    </citation>
    <scope>NUCLEOTIDE SEQUENCE [LARGE SCALE GENOMIC DNA]</scope>
    <source>
        <strain evidence="2 3">FS-7.2</strain>
    </source>
</reference>